<dbReference type="InterPro" id="IPR041489">
    <property type="entry name" value="PDZ_6"/>
</dbReference>
<dbReference type="AlphaFoldDB" id="A0A413R774"/>
<evidence type="ECO:0000256" key="5">
    <source>
        <dbReference type="ARBA" id="ARBA00022692"/>
    </source>
</evidence>
<dbReference type="Pfam" id="PF17820">
    <property type="entry name" value="PDZ_6"/>
    <property type="match status" value="2"/>
</dbReference>
<keyword evidence="4 13" id="KW-0645">Protease</keyword>
<evidence type="ECO:0000259" key="12">
    <source>
        <dbReference type="PROSITE" id="PS50106"/>
    </source>
</evidence>
<dbReference type="PANTHER" id="PTHR42837:SF2">
    <property type="entry name" value="MEMBRANE METALLOPROTEASE ARASP2, CHLOROPLASTIC-RELATED"/>
    <property type="match status" value="1"/>
</dbReference>
<name>A0A413R774_9FIRM</name>
<keyword evidence="14" id="KW-1185">Reference proteome</keyword>
<dbReference type="SMART" id="SM00228">
    <property type="entry name" value="PDZ"/>
    <property type="match status" value="2"/>
</dbReference>
<dbReference type="GO" id="GO:0016020">
    <property type="term" value="C:membrane"/>
    <property type="evidence" value="ECO:0007669"/>
    <property type="project" value="UniProtKB-SubCell"/>
</dbReference>
<dbReference type="SUPFAM" id="SSF50156">
    <property type="entry name" value="PDZ domain-like"/>
    <property type="match status" value="2"/>
</dbReference>
<evidence type="ECO:0000256" key="1">
    <source>
        <dbReference type="ARBA" id="ARBA00001947"/>
    </source>
</evidence>
<dbReference type="InterPro" id="IPR036034">
    <property type="entry name" value="PDZ_sf"/>
</dbReference>
<evidence type="ECO:0000313" key="13">
    <source>
        <dbReference type="EMBL" id="RHA17946.1"/>
    </source>
</evidence>
<evidence type="ECO:0000256" key="3">
    <source>
        <dbReference type="ARBA" id="ARBA00007931"/>
    </source>
</evidence>
<dbReference type="GO" id="GO:0006508">
    <property type="term" value="P:proteolysis"/>
    <property type="evidence" value="ECO:0007669"/>
    <property type="project" value="UniProtKB-KW"/>
</dbReference>
<keyword evidence="6 11" id="KW-0378">Hydrolase</keyword>
<dbReference type="EC" id="3.4.24.-" evidence="11"/>
<evidence type="ECO:0000256" key="10">
    <source>
        <dbReference type="ARBA" id="ARBA00023136"/>
    </source>
</evidence>
<evidence type="ECO:0000256" key="8">
    <source>
        <dbReference type="ARBA" id="ARBA00022989"/>
    </source>
</evidence>
<evidence type="ECO:0000256" key="11">
    <source>
        <dbReference type="RuleBase" id="RU362031"/>
    </source>
</evidence>
<sequence length="434" mass="47575">MQTLISIIIALIIFSVLVLIHEFGHFIVAKKCGVVVNEFSVGMGPRLLSRVAKSGTRYSIKALPLGGSCAMLGEDEDNAEEGSFNSKPLWARMAIVVAGPFFNFILAFLLALIVIGYNGVDISYVSKVTEGSNAYEAGLRQGDRITKYNGATVSVGREIYLEDYVSPLDGSDISVTFVRDGKKQTISYAPDSEERYIVGISYYETDPKATISSVPKGSAMDQAGVVAGDEVVEINGTKISTGKDLKEYIDAHPFGKEEINITVKRNNKEKKVVVVPQMTKLYSSGFVYNLARDKQSVGGVLKYSLVEVRYEINTVLKSLKMLVTGKVSANEVSGPVGIVNVIGDTYNQTKSEGFMVTLFTMINMAIMLSANLGVMNLLPIPALDGGRLFLYIVELIIRRPIPKDKEGMIHFIGFILLMVLMVFLIFNDIRKIIL</sequence>
<dbReference type="Gene3D" id="2.30.42.10">
    <property type="match status" value="2"/>
</dbReference>
<dbReference type="InterPro" id="IPR004387">
    <property type="entry name" value="Pept_M50_Zn"/>
</dbReference>
<keyword evidence="10 11" id="KW-0472">Membrane</keyword>
<dbReference type="GO" id="GO:0046872">
    <property type="term" value="F:metal ion binding"/>
    <property type="evidence" value="ECO:0007669"/>
    <property type="project" value="UniProtKB-KW"/>
</dbReference>
<keyword evidence="9 11" id="KW-0482">Metalloprotease</keyword>
<dbReference type="GO" id="GO:0004222">
    <property type="term" value="F:metalloendopeptidase activity"/>
    <property type="evidence" value="ECO:0007669"/>
    <property type="project" value="InterPro"/>
</dbReference>
<feature type="domain" description="PDZ" evidence="12">
    <location>
        <begin position="185"/>
        <end position="267"/>
    </location>
</feature>
<accession>A0A413R774</accession>
<keyword evidence="8 11" id="KW-1133">Transmembrane helix</keyword>
<feature type="transmembrane region" description="Helical" evidence="11">
    <location>
        <begin position="409"/>
        <end position="426"/>
    </location>
</feature>
<keyword evidence="7 11" id="KW-0862">Zinc</keyword>
<dbReference type="Pfam" id="PF02163">
    <property type="entry name" value="Peptidase_M50"/>
    <property type="match status" value="1"/>
</dbReference>
<dbReference type="InterPro" id="IPR008915">
    <property type="entry name" value="Peptidase_M50"/>
</dbReference>
<feature type="transmembrane region" description="Helical" evidence="11">
    <location>
        <begin position="93"/>
        <end position="117"/>
    </location>
</feature>
<evidence type="ECO:0000256" key="4">
    <source>
        <dbReference type="ARBA" id="ARBA00022670"/>
    </source>
</evidence>
<feature type="transmembrane region" description="Helical" evidence="11">
    <location>
        <begin position="7"/>
        <end position="28"/>
    </location>
</feature>
<dbReference type="RefSeq" id="WP_117970731.1">
    <property type="nucleotide sequence ID" value="NZ_CAUBDO010000029.1"/>
</dbReference>
<organism evidence="13 14">
    <name type="scientific">Eubacterium ventriosum</name>
    <dbReference type="NCBI Taxonomy" id="39496"/>
    <lineage>
        <taxon>Bacteria</taxon>
        <taxon>Bacillati</taxon>
        <taxon>Bacillota</taxon>
        <taxon>Clostridia</taxon>
        <taxon>Eubacteriales</taxon>
        <taxon>Eubacteriaceae</taxon>
        <taxon>Eubacterium</taxon>
    </lineage>
</organism>
<evidence type="ECO:0000256" key="2">
    <source>
        <dbReference type="ARBA" id="ARBA00004141"/>
    </source>
</evidence>
<dbReference type="PROSITE" id="PS50106">
    <property type="entry name" value="PDZ"/>
    <property type="match status" value="1"/>
</dbReference>
<comment type="similarity">
    <text evidence="3 11">Belongs to the peptidase M50B family.</text>
</comment>
<evidence type="ECO:0000256" key="7">
    <source>
        <dbReference type="ARBA" id="ARBA00022833"/>
    </source>
</evidence>
<dbReference type="InterPro" id="IPR001478">
    <property type="entry name" value="PDZ"/>
</dbReference>
<protein>
    <recommendedName>
        <fullName evidence="11">Zinc metalloprotease</fullName>
        <ecNumber evidence="11">3.4.24.-</ecNumber>
    </recommendedName>
</protein>
<comment type="caution">
    <text evidence="13">The sequence shown here is derived from an EMBL/GenBank/DDBJ whole genome shotgun (WGS) entry which is preliminary data.</text>
</comment>
<comment type="subcellular location">
    <subcellularLocation>
        <location evidence="2">Membrane</location>
        <topology evidence="2">Multi-pass membrane protein</topology>
    </subcellularLocation>
</comment>
<dbReference type="Proteomes" id="UP000284779">
    <property type="component" value="Unassembled WGS sequence"/>
</dbReference>
<reference evidence="13 14" key="1">
    <citation type="submission" date="2018-08" db="EMBL/GenBank/DDBJ databases">
        <title>A genome reference for cultivated species of the human gut microbiota.</title>
        <authorList>
            <person name="Zou Y."/>
            <person name="Xue W."/>
            <person name="Luo G."/>
        </authorList>
    </citation>
    <scope>NUCLEOTIDE SEQUENCE [LARGE SCALE GENOMIC DNA]</scope>
    <source>
        <strain evidence="13 14">AM44-11BH</strain>
    </source>
</reference>
<dbReference type="NCBIfam" id="TIGR00054">
    <property type="entry name" value="RIP metalloprotease RseP"/>
    <property type="match status" value="1"/>
</dbReference>
<keyword evidence="5 11" id="KW-0812">Transmembrane</keyword>
<proteinExistence type="inferred from homology"/>
<dbReference type="CDD" id="cd06163">
    <property type="entry name" value="S2P-M50_PDZ_RseP-like"/>
    <property type="match status" value="2"/>
</dbReference>
<keyword evidence="11" id="KW-0479">Metal-binding</keyword>
<evidence type="ECO:0000313" key="14">
    <source>
        <dbReference type="Proteomes" id="UP000284779"/>
    </source>
</evidence>
<comment type="cofactor">
    <cofactor evidence="1 11">
        <name>Zn(2+)</name>
        <dbReference type="ChEBI" id="CHEBI:29105"/>
    </cofactor>
</comment>
<dbReference type="PANTHER" id="PTHR42837">
    <property type="entry name" value="REGULATOR OF SIGMA-E PROTEASE RSEP"/>
    <property type="match status" value="1"/>
</dbReference>
<dbReference type="EMBL" id="QSFD01000007">
    <property type="protein sequence ID" value="RHA17946.1"/>
    <property type="molecule type" value="Genomic_DNA"/>
</dbReference>
<evidence type="ECO:0000256" key="6">
    <source>
        <dbReference type="ARBA" id="ARBA00022801"/>
    </source>
</evidence>
<feature type="transmembrane region" description="Helical" evidence="11">
    <location>
        <begin position="353"/>
        <end position="372"/>
    </location>
</feature>
<evidence type="ECO:0000256" key="9">
    <source>
        <dbReference type="ARBA" id="ARBA00023049"/>
    </source>
</evidence>
<gene>
    <name evidence="13" type="primary">rseP</name>
    <name evidence="13" type="ORF">DW944_07670</name>
</gene>